<dbReference type="EMBL" id="LUUL01000095">
    <property type="protein sequence ID" value="OAI23909.1"/>
    <property type="molecule type" value="Genomic_DNA"/>
</dbReference>
<keyword evidence="2" id="KW-1185">Reference proteome</keyword>
<evidence type="ECO:0000313" key="2">
    <source>
        <dbReference type="Proteomes" id="UP000077734"/>
    </source>
</evidence>
<sequence length="218" mass="24925">MRVFYLTGAQYGISNIALRRIKVSRFSELNDPFELLGVNLSDKAKRAAFRKTKEELDESKGLICFTRSWKNPVLWGHYAEKHTGIALGLDIPDHLLVPVIYSKRLLDVDLHIKSGKPPKELVDRLIRTKFYDWKYESEVRLFVGLDHKTAEGGRYFFPFSDEVRLAEVILGPKCDLPVDGVRELLRSQNSSANVIKARIAFSRFEVLENQAATRADEA</sequence>
<dbReference type="Proteomes" id="UP000077734">
    <property type="component" value="Unassembled WGS sequence"/>
</dbReference>
<evidence type="ECO:0008006" key="3">
    <source>
        <dbReference type="Google" id="ProtNLM"/>
    </source>
</evidence>
<name>A0AA91DAH2_9GAMM</name>
<evidence type="ECO:0000313" key="1">
    <source>
        <dbReference type="EMBL" id="OAI23909.1"/>
    </source>
</evidence>
<dbReference type="AlphaFoldDB" id="A0AA91DAH2"/>
<comment type="caution">
    <text evidence="1">The sequence shown here is derived from an EMBL/GenBank/DDBJ whole genome shotgun (WGS) entry which is preliminary data.</text>
</comment>
<protein>
    <recommendedName>
        <fullName evidence="3">DUF2971 domain-containing protein</fullName>
    </recommendedName>
</protein>
<accession>A0AA91DAH2</accession>
<gene>
    <name evidence="1" type="ORF">A1356_16760</name>
</gene>
<reference evidence="1 2" key="1">
    <citation type="submission" date="2016-03" db="EMBL/GenBank/DDBJ databases">
        <authorList>
            <person name="Heylen K."/>
            <person name="De Vos P."/>
            <person name="Vekeman B."/>
        </authorList>
    </citation>
    <scope>NUCLEOTIDE SEQUENCE [LARGE SCALE GENOMIC DNA]</scope>
    <source>
        <strain evidence="1 2">R-49807</strain>
    </source>
</reference>
<proteinExistence type="predicted"/>
<organism evidence="1 2">
    <name type="scientific">Methylomonas koyamae</name>
    <dbReference type="NCBI Taxonomy" id="702114"/>
    <lineage>
        <taxon>Bacteria</taxon>
        <taxon>Pseudomonadati</taxon>
        <taxon>Pseudomonadota</taxon>
        <taxon>Gammaproteobacteria</taxon>
        <taxon>Methylococcales</taxon>
        <taxon>Methylococcaceae</taxon>
        <taxon>Methylomonas</taxon>
    </lineage>
</organism>
<dbReference type="RefSeq" id="WP_064028636.1">
    <property type="nucleotide sequence ID" value="NZ_LUUL01000095.1"/>
</dbReference>